<evidence type="ECO:0000256" key="2">
    <source>
        <dbReference type="SAM" id="SignalP"/>
    </source>
</evidence>
<evidence type="ECO:0000313" key="3">
    <source>
        <dbReference type="EMBL" id="AQP51861.1"/>
    </source>
</evidence>
<accession>A0A1Q2D0R8</accession>
<dbReference type="Gene3D" id="2.170.130.30">
    <property type="match status" value="1"/>
</dbReference>
<reference evidence="3 4" key="1">
    <citation type="journal article" date="2008" name="Int. J. Syst. Evol. Microbiol.">
        <title>Tessaracoccus flavescens sp. nov., isolated from marine sediment.</title>
        <authorList>
            <person name="Lee D.W."/>
            <person name="Lee S.D."/>
        </authorList>
    </citation>
    <scope>NUCLEOTIDE SEQUENCE [LARGE SCALE GENOMIC DNA]</scope>
    <source>
        <strain evidence="3 4">SST-39T</strain>
    </source>
</reference>
<dbReference type="OrthoDB" id="3732373at2"/>
<gene>
    <name evidence="3" type="ORF">BW733_14535</name>
</gene>
<proteinExistence type="predicted"/>
<feature type="region of interest" description="Disordered" evidence="1">
    <location>
        <begin position="150"/>
        <end position="205"/>
    </location>
</feature>
<evidence type="ECO:0000256" key="1">
    <source>
        <dbReference type="SAM" id="MobiDB-lite"/>
    </source>
</evidence>
<protein>
    <recommendedName>
        <fullName evidence="5">DUF4430 domain-containing protein</fullName>
    </recommendedName>
</protein>
<dbReference type="AlphaFoldDB" id="A0A1Q2D0R8"/>
<keyword evidence="4" id="KW-1185">Reference proteome</keyword>
<keyword evidence="2" id="KW-0732">Signal</keyword>
<evidence type="ECO:0008006" key="5">
    <source>
        <dbReference type="Google" id="ProtNLM"/>
    </source>
</evidence>
<sequence>MFRHSKPAALTAAAILTAGLAVPAVTANAAPATAAECVQAGLVWVHVQYDETTTGACAEKFRTAQEALLDTGLTTQTDAYVTEIDGRTAKDREWWSVYSKSPADGAYPAEWEFAQVGLGQLELSASDVLALVLQPDWEVDAVAPTADPVEGVTLDATPTPEPSTPAATPSLVPSTPAATPSAATPTPAKPTVAPTVKPGLPDSGV</sequence>
<feature type="chain" id="PRO_5010213815" description="DUF4430 domain-containing protein" evidence="2">
    <location>
        <begin position="30"/>
        <end position="205"/>
    </location>
</feature>
<feature type="compositionally biased region" description="Low complexity" evidence="1">
    <location>
        <begin position="164"/>
        <end position="198"/>
    </location>
</feature>
<dbReference type="EMBL" id="CP019607">
    <property type="protein sequence ID" value="AQP51861.1"/>
    <property type="molecule type" value="Genomic_DNA"/>
</dbReference>
<evidence type="ECO:0000313" key="4">
    <source>
        <dbReference type="Proteomes" id="UP000188235"/>
    </source>
</evidence>
<organism evidence="3 4">
    <name type="scientific">Tessaracoccus flavescens</name>
    <dbReference type="NCBI Taxonomy" id="399497"/>
    <lineage>
        <taxon>Bacteria</taxon>
        <taxon>Bacillati</taxon>
        <taxon>Actinomycetota</taxon>
        <taxon>Actinomycetes</taxon>
        <taxon>Propionibacteriales</taxon>
        <taxon>Propionibacteriaceae</taxon>
        <taxon>Tessaracoccus</taxon>
    </lineage>
</organism>
<name>A0A1Q2D0R8_9ACTN</name>
<dbReference type="Proteomes" id="UP000188235">
    <property type="component" value="Chromosome"/>
</dbReference>
<dbReference type="RefSeq" id="WP_077351548.1">
    <property type="nucleotide sequence ID" value="NZ_CP019607.1"/>
</dbReference>
<feature type="signal peptide" evidence="2">
    <location>
        <begin position="1"/>
        <end position="29"/>
    </location>
</feature>
<dbReference type="KEGG" id="tfa:BW733_14535"/>